<dbReference type="Proteomes" id="UP000015102">
    <property type="component" value="Unassembled WGS sequence"/>
</dbReference>
<dbReference type="EMBL" id="CAQQ02390570">
    <property type="status" value="NOT_ANNOTATED_CDS"/>
    <property type="molecule type" value="Genomic_DNA"/>
</dbReference>
<dbReference type="AlphaFoldDB" id="T1GS52"/>
<dbReference type="HOGENOM" id="CLU_2608750_0_0_1"/>
<protein>
    <submittedName>
        <fullName evidence="2">Uncharacterized protein</fullName>
    </submittedName>
</protein>
<proteinExistence type="predicted"/>
<name>T1GS52_MEGSC</name>
<reference evidence="2" key="2">
    <citation type="submission" date="2015-06" db="UniProtKB">
        <authorList>
            <consortium name="EnsemblMetazoa"/>
        </authorList>
    </citation>
    <scope>IDENTIFICATION</scope>
</reference>
<dbReference type="EnsemblMetazoa" id="MESCA006500-RA">
    <property type="protein sequence ID" value="MESCA006500-PA"/>
    <property type="gene ID" value="MESCA006500"/>
</dbReference>
<evidence type="ECO:0000256" key="1">
    <source>
        <dbReference type="SAM" id="MobiDB-lite"/>
    </source>
</evidence>
<reference evidence="3" key="1">
    <citation type="submission" date="2013-02" db="EMBL/GenBank/DDBJ databases">
        <authorList>
            <person name="Hughes D."/>
        </authorList>
    </citation>
    <scope>NUCLEOTIDE SEQUENCE</scope>
    <source>
        <strain>Durham</strain>
        <strain evidence="3">NC isolate 2 -- Noor lab</strain>
    </source>
</reference>
<evidence type="ECO:0000313" key="2">
    <source>
        <dbReference type="EnsemblMetazoa" id="MESCA006500-PA"/>
    </source>
</evidence>
<dbReference type="EMBL" id="CAQQ02390569">
    <property type="status" value="NOT_ANNOTATED_CDS"/>
    <property type="molecule type" value="Genomic_DNA"/>
</dbReference>
<evidence type="ECO:0000313" key="3">
    <source>
        <dbReference type="Proteomes" id="UP000015102"/>
    </source>
</evidence>
<sequence>MERARTTRGSQLMSSHETSGWSRNKDSELIAKGIAEETCWPCLFQDDFSYATCLLGLQTIEFCNSVISKFAVVDGNMRT</sequence>
<organism evidence="2 3">
    <name type="scientific">Megaselia scalaris</name>
    <name type="common">Humpbacked fly</name>
    <name type="synonym">Phora scalaris</name>
    <dbReference type="NCBI Taxonomy" id="36166"/>
    <lineage>
        <taxon>Eukaryota</taxon>
        <taxon>Metazoa</taxon>
        <taxon>Ecdysozoa</taxon>
        <taxon>Arthropoda</taxon>
        <taxon>Hexapoda</taxon>
        <taxon>Insecta</taxon>
        <taxon>Pterygota</taxon>
        <taxon>Neoptera</taxon>
        <taxon>Endopterygota</taxon>
        <taxon>Diptera</taxon>
        <taxon>Brachycera</taxon>
        <taxon>Muscomorpha</taxon>
        <taxon>Platypezoidea</taxon>
        <taxon>Phoridae</taxon>
        <taxon>Megaseliini</taxon>
        <taxon>Megaselia</taxon>
    </lineage>
</organism>
<accession>T1GS52</accession>
<feature type="compositionally biased region" description="Polar residues" evidence="1">
    <location>
        <begin position="7"/>
        <end position="22"/>
    </location>
</feature>
<feature type="region of interest" description="Disordered" evidence="1">
    <location>
        <begin position="1"/>
        <end position="23"/>
    </location>
</feature>
<keyword evidence="3" id="KW-1185">Reference proteome</keyword>